<comment type="subcellular location">
    <subcellularLocation>
        <location evidence="2">Endomembrane system</location>
        <topology evidence="2">Multi-pass membrane protein</topology>
    </subcellularLocation>
</comment>
<dbReference type="PANTHER" id="PTHR13325">
    <property type="entry name" value="PROTEASE M50 MEMBRANE-BOUND TRANSCRIPTION FACTOR SITE 2 PROTEASE"/>
    <property type="match status" value="1"/>
</dbReference>
<evidence type="ECO:0000256" key="3">
    <source>
        <dbReference type="ARBA" id="ARBA00009989"/>
    </source>
</evidence>
<reference evidence="13" key="1">
    <citation type="submission" date="2018-07" db="EMBL/GenBank/DDBJ databases">
        <authorList>
            <person name="Quirk P.G."/>
            <person name="Krulwich T.A."/>
        </authorList>
    </citation>
    <scope>NUCLEOTIDE SEQUENCE</scope>
</reference>
<evidence type="ECO:0000256" key="9">
    <source>
        <dbReference type="ARBA" id="ARBA00032658"/>
    </source>
</evidence>
<dbReference type="GO" id="GO:0016020">
    <property type="term" value="C:membrane"/>
    <property type="evidence" value="ECO:0007669"/>
    <property type="project" value="InterPro"/>
</dbReference>
<evidence type="ECO:0000259" key="12">
    <source>
        <dbReference type="Pfam" id="PF02163"/>
    </source>
</evidence>
<feature type="domain" description="Peptidase M50" evidence="12">
    <location>
        <begin position="128"/>
        <end position="472"/>
    </location>
</feature>
<evidence type="ECO:0000256" key="7">
    <source>
        <dbReference type="ARBA" id="ARBA00022989"/>
    </source>
</evidence>
<proteinExistence type="inferred from homology"/>
<dbReference type="OMA" id="GFDGAHI"/>
<dbReference type="VEuPathDB" id="VectorBase:CSON012072"/>
<evidence type="ECO:0000256" key="4">
    <source>
        <dbReference type="ARBA" id="ARBA00012347"/>
    </source>
</evidence>
<organism evidence="13">
    <name type="scientific">Culicoides sonorensis</name>
    <name type="common">Biting midge</name>
    <dbReference type="NCBI Taxonomy" id="179676"/>
    <lineage>
        <taxon>Eukaryota</taxon>
        <taxon>Metazoa</taxon>
        <taxon>Ecdysozoa</taxon>
        <taxon>Arthropoda</taxon>
        <taxon>Hexapoda</taxon>
        <taxon>Insecta</taxon>
        <taxon>Pterygota</taxon>
        <taxon>Neoptera</taxon>
        <taxon>Endopterygota</taxon>
        <taxon>Diptera</taxon>
        <taxon>Nematocera</taxon>
        <taxon>Chironomoidea</taxon>
        <taxon>Ceratopogonidae</taxon>
        <taxon>Ceratopogoninae</taxon>
        <taxon>Culicoides</taxon>
        <taxon>Monoculicoides</taxon>
    </lineage>
</organism>
<dbReference type="InterPro" id="IPR001193">
    <property type="entry name" value="MBTPS2"/>
</dbReference>
<evidence type="ECO:0000256" key="10">
    <source>
        <dbReference type="ARBA" id="ARBA00045828"/>
    </source>
</evidence>
<dbReference type="GO" id="GO:0012505">
    <property type="term" value="C:endomembrane system"/>
    <property type="evidence" value="ECO:0007669"/>
    <property type="project" value="UniProtKB-SubCell"/>
</dbReference>
<feature type="transmembrane region" description="Helical" evidence="11">
    <location>
        <begin position="433"/>
        <end position="455"/>
    </location>
</feature>
<feature type="transmembrane region" description="Helical" evidence="11">
    <location>
        <begin position="76"/>
        <end position="98"/>
    </location>
</feature>
<dbReference type="GO" id="GO:1905897">
    <property type="term" value="P:regulation of response to endoplasmic reticulum stress"/>
    <property type="evidence" value="ECO:0007669"/>
    <property type="project" value="TreeGrafter"/>
</dbReference>
<sequence>MDLFTLIGVVSVLYLMLLFFDSIFKSCMHHPYDSFLRNTGLSIKFFRLEWKTTVFNRLIIKWRYVCPRILSKSFDIGVYVTLIILPTVTFLLFLSVFYTPEKNTVLGDNLKLQVVLPFVTLPIDEVPYYIFALIVCSVTHELGHAIAAVSFKFPLQNFDFYVFLFTQALEDVPTRAFGIHLIFFLPIAFTEVDYEYMSALRIWKRLKVLCAGIWHNILVGLLCYLILASVPQLASSFYNINDSVIVTSIKPRSPVSAGTKGLHVHDIITHINDCKVKNIRTWYNCLQEAIQYQPTYCLSTDFVRANDESVLVSHNNQIIDCCDPNNKKAICFEHILEKFDDDTELPQYMCLDIRNTIEYSDGYCNKKHRCKSGQCFKPVMDNSTTIMQVQRWYQTDMIYVGHSNDFSRNVKVSEFVPKTTFLSPHVADCISLMLKYLIVFSFGLASINALPCYGFDGQHLVHALLHNFKNPRYPNDKHRKDMIALGVNTFGTILLFILVTKALWMSLLSHLW</sequence>
<dbReference type="Gene3D" id="2.30.42.10">
    <property type="match status" value="1"/>
</dbReference>
<dbReference type="InterPro" id="IPR008915">
    <property type="entry name" value="Peptidase_M50"/>
</dbReference>
<evidence type="ECO:0000256" key="1">
    <source>
        <dbReference type="ARBA" id="ARBA00001350"/>
    </source>
</evidence>
<evidence type="ECO:0000256" key="2">
    <source>
        <dbReference type="ARBA" id="ARBA00004127"/>
    </source>
</evidence>
<comment type="function">
    <text evidence="10">Zinc metalloprotease that mediates intramembrane proteolysis of proteins such as ATF6, ATF6B, SREBF1/SREBP1 and SREBF2/SREBP2. Catalyzes the second step in the proteolytic activation of the sterol regulatory element-binding proteins (SREBPs) SREBF1/SREBP1 and SREBF2/SREBP2: cleaves SREBPs within the first transmembrane segment, thereby releasing the N-terminal segment with a portion of the transmembrane segment attached. Mature N-terminal SREBP fragments shuttle to the nucleus and activate gene transcription. Also mediates the second step in the proteolytic activation of the cyclic AMP-dependent transcription factor ATF-6 (ATF6 and ATF6B). Involved in intramembrane proteolysis during bone formation. In astrocytes and osteoblasts, upon DNA damage and ER stress, mediates the second step of the regulated intramembrane proteolytic activation of the transcription factor CREB3L1, leading to the inhibition of cell-cycle progression.</text>
</comment>
<dbReference type="GO" id="GO:0004222">
    <property type="term" value="F:metalloendopeptidase activity"/>
    <property type="evidence" value="ECO:0007669"/>
    <property type="project" value="InterPro"/>
</dbReference>
<keyword evidence="8 11" id="KW-0472">Membrane</keyword>
<dbReference type="SUPFAM" id="SSF50156">
    <property type="entry name" value="PDZ domain-like"/>
    <property type="match status" value="1"/>
</dbReference>
<feature type="transmembrane region" description="Helical" evidence="11">
    <location>
        <begin position="6"/>
        <end position="24"/>
    </location>
</feature>
<dbReference type="InterPro" id="IPR036034">
    <property type="entry name" value="PDZ_sf"/>
</dbReference>
<dbReference type="AlphaFoldDB" id="A0A336M4L4"/>
<keyword evidence="7 11" id="KW-1133">Transmembrane helix</keyword>
<name>A0A336M4L4_CULSO</name>
<dbReference type="Pfam" id="PF02163">
    <property type="entry name" value="Peptidase_M50"/>
    <property type="match status" value="1"/>
</dbReference>
<protein>
    <recommendedName>
        <fullName evidence="5">Membrane-bound transcription factor site-2 protease</fullName>
        <ecNumber evidence="4">3.4.24.85</ecNumber>
    </recommendedName>
    <alternativeName>
        <fullName evidence="9">Endopeptidase S2P</fullName>
    </alternativeName>
</protein>
<dbReference type="GO" id="GO:0005737">
    <property type="term" value="C:cytoplasm"/>
    <property type="evidence" value="ECO:0007669"/>
    <property type="project" value="TreeGrafter"/>
</dbReference>
<evidence type="ECO:0000256" key="5">
    <source>
        <dbReference type="ARBA" id="ARBA00014400"/>
    </source>
</evidence>
<dbReference type="PANTHER" id="PTHR13325:SF3">
    <property type="entry name" value="MEMBRANE-BOUND TRANSCRIPTION FACTOR SITE-2 PROTEASE"/>
    <property type="match status" value="1"/>
</dbReference>
<dbReference type="EMBL" id="UFQT01000552">
    <property type="protein sequence ID" value="SSX25206.1"/>
    <property type="molecule type" value="Genomic_DNA"/>
</dbReference>
<comment type="catalytic activity">
    <reaction evidence="1">
        <text>Cleaves several transcription factors that are type-2 transmembrane proteins within membrane-spanning domains. Known substrates include sterol regulatory element-binding protein (SREBP) -1, SREBP-2 and forms of the transcriptional activator ATF6. SREBP-2 is cleaved at the site 477-DRSRILL-|-CVLTFLCLSFNPLTSLLQWGGA-505. The residues Asn-Pro, 11 residues distal to the site of cleavage in the membrane-spanning domain, are important for cleavage by S2P endopeptidase. Replacement of either of these residues does not prevent cleavage, but there is no cleavage if both of these residues are replaced.</text>
        <dbReference type="EC" id="3.4.24.85"/>
    </reaction>
</comment>
<feature type="transmembrane region" description="Helical" evidence="11">
    <location>
        <begin position="482"/>
        <end position="504"/>
    </location>
</feature>
<dbReference type="EC" id="3.4.24.85" evidence="4"/>
<evidence type="ECO:0000313" key="13">
    <source>
        <dbReference type="EMBL" id="SSX25206.1"/>
    </source>
</evidence>
<evidence type="ECO:0000256" key="8">
    <source>
        <dbReference type="ARBA" id="ARBA00023136"/>
    </source>
</evidence>
<evidence type="ECO:0000256" key="6">
    <source>
        <dbReference type="ARBA" id="ARBA00022692"/>
    </source>
</evidence>
<feature type="transmembrane region" description="Helical" evidence="11">
    <location>
        <begin position="206"/>
        <end position="227"/>
    </location>
</feature>
<dbReference type="GO" id="GO:0031293">
    <property type="term" value="P:membrane protein intracellular domain proteolysis"/>
    <property type="evidence" value="ECO:0007669"/>
    <property type="project" value="TreeGrafter"/>
</dbReference>
<comment type="similarity">
    <text evidence="3">Belongs to the peptidase M50A family.</text>
</comment>
<keyword evidence="6 11" id="KW-0812">Transmembrane</keyword>
<gene>
    <name evidence="13" type="primary">CSON012072</name>
</gene>
<accession>A0A336M4L4</accession>
<evidence type="ECO:0000256" key="11">
    <source>
        <dbReference type="SAM" id="Phobius"/>
    </source>
</evidence>